<dbReference type="InterPro" id="IPR036689">
    <property type="entry name" value="ESAT-6-like_sf"/>
</dbReference>
<feature type="compositionally biased region" description="Polar residues" evidence="1">
    <location>
        <begin position="85"/>
        <end position="98"/>
    </location>
</feature>
<sequence length="104" mass="11386">MAQDSLDVDVAAFQNTINKYADGNEQTNQVRTKLFQTSSSMNPSAMGGRALQAANNVGQNSYDSFQQHYNTKMQPVPDDFTQAARTYSSADQQGSSTIDRAINL</sequence>
<dbReference type="EMBL" id="VMNW02000017">
    <property type="protein sequence ID" value="KAA9161313.1"/>
    <property type="molecule type" value="Genomic_DNA"/>
</dbReference>
<reference evidence="2" key="1">
    <citation type="submission" date="2019-09" db="EMBL/GenBank/DDBJ databases">
        <authorList>
            <person name="Teo W.F.A."/>
            <person name="Duangmal K."/>
        </authorList>
    </citation>
    <scope>NUCLEOTIDE SEQUENCE [LARGE SCALE GENOMIC DNA]</scope>
    <source>
        <strain evidence="2">K81G1</strain>
    </source>
</reference>
<dbReference type="RefSeq" id="WP_144757672.1">
    <property type="nucleotide sequence ID" value="NZ_VMNW02000017.1"/>
</dbReference>
<dbReference type="Gene3D" id="1.10.287.1060">
    <property type="entry name" value="ESAT-6-like"/>
    <property type="match status" value="1"/>
</dbReference>
<evidence type="ECO:0000313" key="2">
    <source>
        <dbReference type="EMBL" id="KAA9161313.1"/>
    </source>
</evidence>
<evidence type="ECO:0000256" key="1">
    <source>
        <dbReference type="SAM" id="MobiDB-lite"/>
    </source>
</evidence>
<name>A0A5N0V7V2_9PSEU</name>
<organism evidence="2 3">
    <name type="scientific">Amycolatopsis acidicola</name>
    <dbReference type="NCBI Taxonomy" id="2596893"/>
    <lineage>
        <taxon>Bacteria</taxon>
        <taxon>Bacillati</taxon>
        <taxon>Actinomycetota</taxon>
        <taxon>Actinomycetes</taxon>
        <taxon>Pseudonocardiales</taxon>
        <taxon>Pseudonocardiaceae</taxon>
        <taxon>Amycolatopsis</taxon>
    </lineage>
</organism>
<proteinExistence type="predicted"/>
<dbReference type="AlphaFoldDB" id="A0A5N0V7V2"/>
<evidence type="ECO:0000313" key="3">
    <source>
        <dbReference type="Proteomes" id="UP000319769"/>
    </source>
</evidence>
<dbReference type="SUPFAM" id="SSF140453">
    <property type="entry name" value="EsxAB dimer-like"/>
    <property type="match status" value="1"/>
</dbReference>
<feature type="region of interest" description="Disordered" evidence="1">
    <location>
        <begin position="85"/>
        <end position="104"/>
    </location>
</feature>
<dbReference type="Proteomes" id="UP000319769">
    <property type="component" value="Unassembled WGS sequence"/>
</dbReference>
<comment type="caution">
    <text evidence="2">The sequence shown here is derived from an EMBL/GenBank/DDBJ whole genome shotgun (WGS) entry which is preliminary data.</text>
</comment>
<gene>
    <name evidence="2" type="ORF">FPZ12_014270</name>
</gene>
<accession>A0A5N0V7V2</accession>
<keyword evidence="3" id="KW-1185">Reference proteome</keyword>
<protein>
    <submittedName>
        <fullName evidence="2">Uncharacterized protein</fullName>
    </submittedName>
</protein>